<accession>A0ABR2QLQ8</accession>
<proteinExistence type="predicted"/>
<gene>
    <name evidence="1" type="ORF">V6N11_083401</name>
</gene>
<dbReference type="Proteomes" id="UP001396334">
    <property type="component" value="Unassembled WGS sequence"/>
</dbReference>
<reference evidence="1 2" key="1">
    <citation type="journal article" date="2024" name="G3 (Bethesda)">
        <title>Genome assembly of Hibiscus sabdariffa L. provides insights into metabolisms of medicinal natural products.</title>
        <authorList>
            <person name="Kim T."/>
        </authorList>
    </citation>
    <scope>NUCLEOTIDE SEQUENCE [LARGE SCALE GENOMIC DNA]</scope>
    <source>
        <strain evidence="1">TK-2024</strain>
        <tissue evidence="1">Old leaves</tissue>
    </source>
</reference>
<keyword evidence="2" id="KW-1185">Reference proteome</keyword>
<evidence type="ECO:0000313" key="2">
    <source>
        <dbReference type="Proteomes" id="UP001396334"/>
    </source>
</evidence>
<sequence length="207" mass="23407">MRVGLSALGKDCDFFCDPAGLDVLSMGLHPQNPMDRGSEDEIRGKLSSAEITKRAEKDKDLISTKGDSEERGAINLNCVLESREIDVFCPWIERDLAGKTGYQKPIVENEIEIRNVLSKKEFQKKLQNWRGVPLQSLICKQEEITCSALTKPLEELVFLFGSVRKLCCPLSYKDFDDEKRVLQKRYWALVIGSPRRPKGTILGLFGL</sequence>
<comment type="caution">
    <text evidence="1">The sequence shown here is derived from an EMBL/GenBank/DDBJ whole genome shotgun (WGS) entry which is preliminary data.</text>
</comment>
<protein>
    <submittedName>
        <fullName evidence="1">Uncharacterized protein</fullName>
    </submittedName>
</protein>
<name>A0ABR2QLQ8_9ROSI</name>
<organism evidence="1 2">
    <name type="scientific">Hibiscus sabdariffa</name>
    <name type="common">roselle</name>
    <dbReference type="NCBI Taxonomy" id="183260"/>
    <lineage>
        <taxon>Eukaryota</taxon>
        <taxon>Viridiplantae</taxon>
        <taxon>Streptophyta</taxon>
        <taxon>Embryophyta</taxon>
        <taxon>Tracheophyta</taxon>
        <taxon>Spermatophyta</taxon>
        <taxon>Magnoliopsida</taxon>
        <taxon>eudicotyledons</taxon>
        <taxon>Gunneridae</taxon>
        <taxon>Pentapetalae</taxon>
        <taxon>rosids</taxon>
        <taxon>malvids</taxon>
        <taxon>Malvales</taxon>
        <taxon>Malvaceae</taxon>
        <taxon>Malvoideae</taxon>
        <taxon>Hibiscus</taxon>
    </lineage>
</organism>
<evidence type="ECO:0000313" key="1">
    <source>
        <dbReference type="EMBL" id="KAK9001621.1"/>
    </source>
</evidence>
<dbReference type="EMBL" id="JBBPBN010000036">
    <property type="protein sequence ID" value="KAK9001621.1"/>
    <property type="molecule type" value="Genomic_DNA"/>
</dbReference>